<dbReference type="PANTHER" id="PTHR30478:SF0">
    <property type="entry name" value="BETA SLIDING CLAMP"/>
    <property type="match status" value="1"/>
</dbReference>
<dbReference type="GO" id="GO:0003677">
    <property type="term" value="F:DNA binding"/>
    <property type="evidence" value="ECO:0007669"/>
    <property type="project" value="UniProtKB-KW"/>
</dbReference>
<dbReference type="Pfam" id="PF00712">
    <property type="entry name" value="DNA_pol3_beta"/>
    <property type="match status" value="1"/>
</dbReference>
<feature type="domain" description="DNA polymerase III beta sliding clamp C-terminal" evidence="15">
    <location>
        <begin position="255"/>
        <end position="366"/>
    </location>
</feature>
<name>F8FE80_PAEMK</name>
<dbReference type="Proteomes" id="UP000006620">
    <property type="component" value="Chromosome"/>
</dbReference>
<evidence type="ECO:0000256" key="6">
    <source>
        <dbReference type="ARBA" id="ARBA00022695"/>
    </source>
</evidence>
<protein>
    <recommendedName>
        <fullName evidence="3">Beta sliding clamp</fullName>
    </recommendedName>
    <alternativeName>
        <fullName evidence="12">Beta-clamp processivity factor</fullName>
    </alternativeName>
    <alternativeName>
        <fullName evidence="10">DNA polymerase III beta sliding clamp subunit</fullName>
    </alternativeName>
    <alternativeName>
        <fullName evidence="11">DNA polymerase III subunit beta</fullName>
    </alternativeName>
</protein>
<keyword evidence="6" id="KW-0548">Nucleotidyltransferase</keyword>
<comment type="subcellular location">
    <subcellularLocation>
        <location evidence="1">Cytoplasm</location>
    </subcellularLocation>
</comment>
<evidence type="ECO:0000256" key="12">
    <source>
        <dbReference type="ARBA" id="ARBA00033276"/>
    </source>
</evidence>
<dbReference type="PANTHER" id="PTHR30478">
    <property type="entry name" value="DNA POLYMERASE III SUBUNIT BETA"/>
    <property type="match status" value="1"/>
</dbReference>
<dbReference type="GO" id="GO:0008408">
    <property type="term" value="F:3'-5' exonuclease activity"/>
    <property type="evidence" value="ECO:0007669"/>
    <property type="project" value="InterPro"/>
</dbReference>
<dbReference type="GO" id="GO:0005737">
    <property type="term" value="C:cytoplasm"/>
    <property type="evidence" value="ECO:0007669"/>
    <property type="project" value="UniProtKB-SubCell"/>
</dbReference>
<keyword evidence="8" id="KW-0239">DNA-directed DNA polymerase</keyword>
<evidence type="ECO:0000313" key="17">
    <source>
        <dbReference type="Proteomes" id="UP000006620"/>
    </source>
</evidence>
<dbReference type="InterPro" id="IPR022637">
    <property type="entry name" value="DNA_polIII_beta_cen"/>
</dbReference>
<evidence type="ECO:0000256" key="2">
    <source>
        <dbReference type="ARBA" id="ARBA00010752"/>
    </source>
</evidence>
<dbReference type="KEGG" id="pms:KNP414_05315"/>
<dbReference type="Gene3D" id="3.10.150.10">
    <property type="entry name" value="DNA Polymerase III, subunit A, domain 2"/>
    <property type="match status" value="1"/>
</dbReference>
<dbReference type="EMBL" id="CP002869">
    <property type="protein sequence ID" value="AEI43839.1"/>
    <property type="molecule type" value="Genomic_DNA"/>
</dbReference>
<comment type="similarity">
    <text evidence="2">Belongs to the beta sliding clamp family.</text>
</comment>
<evidence type="ECO:0000256" key="11">
    <source>
        <dbReference type="ARBA" id="ARBA00033275"/>
    </source>
</evidence>
<evidence type="ECO:0000259" key="15">
    <source>
        <dbReference type="Pfam" id="PF02768"/>
    </source>
</evidence>
<feature type="domain" description="DNA polymerase III beta sliding clamp central" evidence="14">
    <location>
        <begin position="135"/>
        <end position="248"/>
    </location>
</feature>
<evidence type="ECO:0000313" key="16">
    <source>
        <dbReference type="EMBL" id="AEI43839.1"/>
    </source>
</evidence>
<evidence type="ECO:0000256" key="3">
    <source>
        <dbReference type="ARBA" id="ARBA00021035"/>
    </source>
</evidence>
<keyword evidence="4" id="KW-0963">Cytoplasm</keyword>
<dbReference type="HOGENOM" id="CLU_038149_2_1_9"/>
<accession>F8FE80</accession>
<reference evidence="16 17" key="2">
    <citation type="journal article" date="2013" name="Genome Announc.">
        <title>Genome Sequence of Growth-Improving Paenibacillus mucilaginosus Strain KNP414.</title>
        <authorList>
            <person name="Lu J.J."/>
            <person name="Wang J.F."/>
            <person name="Hu X.F."/>
        </authorList>
    </citation>
    <scope>NUCLEOTIDE SEQUENCE [LARGE SCALE GENOMIC DNA]</scope>
    <source>
        <strain evidence="16 17">KNP414</strain>
    </source>
</reference>
<dbReference type="PATRIC" id="fig|1036673.3.peg.4925"/>
<dbReference type="GO" id="GO:0003887">
    <property type="term" value="F:DNA-directed DNA polymerase activity"/>
    <property type="evidence" value="ECO:0007669"/>
    <property type="project" value="UniProtKB-KW"/>
</dbReference>
<evidence type="ECO:0000256" key="8">
    <source>
        <dbReference type="ARBA" id="ARBA00022932"/>
    </source>
</evidence>
<dbReference type="SMART" id="SM00480">
    <property type="entry name" value="POL3Bc"/>
    <property type="match status" value="1"/>
</dbReference>
<keyword evidence="9" id="KW-0238">DNA-binding</keyword>
<evidence type="ECO:0000259" key="13">
    <source>
        <dbReference type="Pfam" id="PF00712"/>
    </source>
</evidence>
<evidence type="ECO:0000256" key="9">
    <source>
        <dbReference type="ARBA" id="ARBA00023125"/>
    </source>
</evidence>
<keyword evidence="7" id="KW-0235">DNA replication</keyword>
<evidence type="ECO:0000256" key="4">
    <source>
        <dbReference type="ARBA" id="ARBA00022490"/>
    </source>
</evidence>
<dbReference type="NCBIfam" id="TIGR00663">
    <property type="entry name" value="dnan"/>
    <property type="match status" value="1"/>
</dbReference>
<keyword evidence="5" id="KW-0808">Transferase</keyword>
<feature type="domain" description="DNA polymerase III beta sliding clamp N-terminal" evidence="13">
    <location>
        <begin position="1"/>
        <end position="121"/>
    </location>
</feature>
<dbReference type="InterPro" id="IPR001001">
    <property type="entry name" value="DNA_polIII_beta"/>
</dbReference>
<dbReference type="GO" id="GO:0009360">
    <property type="term" value="C:DNA polymerase III complex"/>
    <property type="evidence" value="ECO:0007669"/>
    <property type="project" value="InterPro"/>
</dbReference>
<dbReference type="SUPFAM" id="SSF55979">
    <property type="entry name" value="DNA clamp"/>
    <property type="match status" value="3"/>
</dbReference>
<dbReference type="RefSeq" id="WP_013918992.1">
    <property type="nucleotide sequence ID" value="NC_015690.1"/>
</dbReference>
<dbReference type="Gene3D" id="3.70.10.10">
    <property type="match status" value="1"/>
</dbReference>
<reference evidence="17" key="1">
    <citation type="submission" date="2011-06" db="EMBL/GenBank/DDBJ databases">
        <title>Complete genome sequence of Paenibacillus mucilaginosus KNP414.</title>
        <authorList>
            <person name="Wang J."/>
            <person name="Hu S."/>
            <person name="Hu X."/>
            <person name="Zhang B."/>
            <person name="Dong D."/>
            <person name="Zhang S."/>
            <person name="Zhao K."/>
            <person name="Wu D."/>
        </authorList>
    </citation>
    <scope>NUCLEOTIDE SEQUENCE [LARGE SCALE GENOMIC DNA]</scope>
    <source>
        <strain evidence="17">KNP414</strain>
    </source>
</reference>
<dbReference type="Pfam" id="PF02767">
    <property type="entry name" value="DNA_pol3_beta_2"/>
    <property type="match status" value="1"/>
</dbReference>
<gene>
    <name evidence="16" type="ordered locus">KNP414_05315</name>
</gene>
<dbReference type="InterPro" id="IPR046938">
    <property type="entry name" value="DNA_clamp_sf"/>
</dbReference>
<evidence type="ECO:0000256" key="10">
    <source>
        <dbReference type="ARBA" id="ARBA00030988"/>
    </source>
</evidence>
<dbReference type="GO" id="GO:0006271">
    <property type="term" value="P:DNA strand elongation involved in DNA replication"/>
    <property type="evidence" value="ECO:0007669"/>
    <property type="project" value="TreeGrafter"/>
</dbReference>
<dbReference type="AlphaFoldDB" id="F8FE80"/>
<dbReference type="InterPro" id="IPR022635">
    <property type="entry name" value="DNA_polIII_beta_C"/>
</dbReference>
<evidence type="ECO:0000256" key="5">
    <source>
        <dbReference type="ARBA" id="ARBA00022679"/>
    </source>
</evidence>
<dbReference type="CDD" id="cd00140">
    <property type="entry name" value="beta_clamp"/>
    <property type="match status" value="1"/>
</dbReference>
<sequence length="391" mass="41094">MRTVIAQASLHAALQHVMPAAAVNPAIPALSGIRLQADAGGLTLTGSNEVTRLQYHIPSDDPALSVLEEGGAVIPARRFGDLIRYLGEEAVALEAGKEMLQIRTAGTVCRLALAARDASEFREAFDLTDVVRIRISNRDLKRMVKQVSFAAASSEARMVLTGVLCRVDGSRLSLTATDGIRLAFCSSELEDSAGEMGPSAVIPAKSLSTYAQILGDAGFSRISIGTNAVELESGRFRMLSSLLGGAYPSVDGLKPARELTRVTLHIASLLQAVEGASVLSGDQQHLMLLTVSPKQAILSSASAGTGEMQVTVPWDGPVSGIPAAPLTVSFNGKYMKEMLGSIASDRVQLVLAGPDRPIVLEPVDDRPGAEAYYLLTPIRTPAVLASPTSPA</sequence>
<evidence type="ECO:0000256" key="1">
    <source>
        <dbReference type="ARBA" id="ARBA00004496"/>
    </source>
</evidence>
<evidence type="ECO:0000259" key="14">
    <source>
        <dbReference type="Pfam" id="PF02767"/>
    </source>
</evidence>
<dbReference type="InterPro" id="IPR022634">
    <property type="entry name" value="DNA_polIII_beta_N"/>
</dbReference>
<organism evidence="16 17">
    <name type="scientific">Paenibacillus mucilaginosus (strain KNP414)</name>
    <dbReference type="NCBI Taxonomy" id="1036673"/>
    <lineage>
        <taxon>Bacteria</taxon>
        <taxon>Bacillati</taxon>
        <taxon>Bacillota</taxon>
        <taxon>Bacilli</taxon>
        <taxon>Bacillales</taxon>
        <taxon>Paenibacillaceae</taxon>
        <taxon>Paenibacillus</taxon>
    </lineage>
</organism>
<proteinExistence type="inferred from homology"/>
<evidence type="ECO:0000256" key="7">
    <source>
        <dbReference type="ARBA" id="ARBA00022705"/>
    </source>
</evidence>
<dbReference type="Pfam" id="PF02768">
    <property type="entry name" value="DNA_pol3_beta_3"/>
    <property type="match status" value="1"/>
</dbReference>